<keyword evidence="7 9" id="KW-0811">Translocation</keyword>
<reference evidence="11" key="1">
    <citation type="journal article" date="2014" name="Int. J. Syst. Evol. Microbiol.">
        <title>Complete genome sequence of Corynebacterium casei LMG S-19264T (=DSM 44701T), isolated from a smear-ripened cheese.</title>
        <authorList>
            <consortium name="US DOE Joint Genome Institute (JGI-PGF)"/>
            <person name="Walter F."/>
            <person name="Albersmeier A."/>
            <person name="Kalinowski J."/>
            <person name="Ruckert C."/>
        </authorList>
    </citation>
    <scope>NUCLEOTIDE SEQUENCE</scope>
    <source>
        <strain evidence="11">CGMCC 1.12919</strain>
    </source>
</reference>
<evidence type="ECO:0000256" key="9">
    <source>
        <dbReference type="HAMAP-Rule" id="MF_01464"/>
    </source>
</evidence>
<evidence type="ECO:0000259" key="10">
    <source>
        <dbReference type="Pfam" id="PF02355"/>
    </source>
</evidence>
<dbReference type="SUPFAM" id="SSF82866">
    <property type="entry name" value="Multidrug efflux transporter AcrB transmembrane domain"/>
    <property type="match status" value="1"/>
</dbReference>
<comment type="function">
    <text evidence="9">Part of the Sec protein translocase complex. Interacts with the SecYEG preprotein conducting channel. SecDF uses the proton motive force (PMF) to complete protein translocation after the ATP-dependent function of SecA.</text>
</comment>
<dbReference type="InterPro" id="IPR005665">
    <property type="entry name" value="SecF_bac"/>
</dbReference>
<reference evidence="11" key="2">
    <citation type="submission" date="2020-09" db="EMBL/GenBank/DDBJ databases">
        <authorList>
            <person name="Sun Q."/>
            <person name="Zhou Y."/>
        </authorList>
    </citation>
    <scope>NUCLEOTIDE SEQUENCE</scope>
    <source>
        <strain evidence="11">CGMCC 1.12919</strain>
    </source>
</reference>
<feature type="transmembrane region" description="Helical" evidence="9">
    <location>
        <begin position="267"/>
        <end position="293"/>
    </location>
</feature>
<keyword evidence="4 9" id="KW-0812">Transmembrane</keyword>
<feature type="transmembrane region" description="Helical" evidence="9">
    <location>
        <begin position="243"/>
        <end position="261"/>
    </location>
</feature>
<dbReference type="HAMAP" id="MF_01464_B">
    <property type="entry name" value="SecF_B"/>
    <property type="match status" value="1"/>
</dbReference>
<dbReference type="AlphaFoldDB" id="A0A916U276"/>
<dbReference type="EMBL" id="BMGG01000002">
    <property type="protein sequence ID" value="GGC55857.1"/>
    <property type="molecule type" value="Genomic_DNA"/>
</dbReference>
<dbReference type="Gene3D" id="1.20.1640.10">
    <property type="entry name" value="Multidrug efflux transporter AcrB transmembrane domain"/>
    <property type="match status" value="1"/>
</dbReference>
<dbReference type="PRINTS" id="PR01755">
    <property type="entry name" value="SECFTRNLCASE"/>
</dbReference>
<dbReference type="GO" id="GO:0006605">
    <property type="term" value="P:protein targeting"/>
    <property type="evidence" value="ECO:0007669"/>
    <property type="project" value="UniProtKB-UniRule"/>
</dbReference>
<evidence type="ECO:0000256" key="1">
    <source>
        <dbReference type="ARBA" id="ARBA00004651"/>
    </source>
</evidence>
<evidence type="ECO:0000256" key="3">
    <source>
        <dbReference type="ARBA" id="ARBA00022475"/>
    </source>
</evidence>
<feature type="transmembrane region" description="Helical" evidence="9">
    <location>
        <begin position="136"/>
        <end position="157"/>
    </location>
</feature>
<dbReference type="InterPro" id="IPR048634">
    <property type="entry name" value="SecD_SecF_C"/>
</dbReference>
<keyword evidence="12" id="KW-1185">Reference proteome</keyword>
<sequence>MRLLRIVPDNTRFRFVRFRRFSFPFSALVSLATAILLLTAGLHFGIDFTGGTLIELQARNGQGNAAQVREIAHGFGVGEVEVQEFGSEGGVSLRVPVQPGGEQAQGAVVQKARAAFDKDYEFRRVETVGPRVSGELVQSGTLGVVLSILAVMAYLWFRFELQFAIGAIIGTMHDIVLTIGFFLITRIEFNMTSIAAILTIVGYSLNETVVVFDRTRELLRRYKSMPVEELLDLSVNSTLSRTAMTATTTALSLLALVLFGGDAIRDFAVVMLFGVIVCTYSAVFISSPSLIYLGVKASNRVAAEADQGAVKKPAARTGPAGAAP</sequence>
<evidence type="ECO:0000313" key="12">
    <source>
        <dbReference type="Proteomes" id="UP000637002"/>
    </source>
</evidence>
<dbReference type="GO" id="GO:0043952">
    <property type="term" value="P:protein transport by the Sec complex"/>
    <property type="evidence" value="ECO:0007669"/>
    <property type="project" value="UniProtKB-UniRule"/>
</dbReference>
<dbReference type="NCBIfam" id="TIGR00916">
    <property type="entry name" value="2A0604s01"/>
    <property type="match status" value="1"/>
</dbReference>
<dbReference type="InterPro" id="IPR022813">
    <property type="entry name" value="SecD/SecF_arch_bac"/>
</dbReference>
<evidence type="ECO:0000256" key="7">
    <source>
        <dbReference type="ARBA" id="ARBA00023010"/>
    </source>
</evidence>
<feature type="domain" description="Protein export membrane protein SecD/SecF C-terminal" evidence="10">
    <location>
        <begin position="109"/>
        <end position="294"/>
    </location>
</feature>
<dbReference type="InterPro" id="IPR055344">
    <property type="entry name" value="SecD_SecF_C_bact"/>
</dbReference>
<evidence type="ECO:0000256" key="4">
    <source>
        <dbReference type="ARBA" id="ARBA00022692"/>
    </source>
</evidence>
<dbReference type="InterPro" id="IPR022646">
    <property type="entry name" value="SecD/SecF_CS"/>
</dbReference>
<keyword evidence="3 9" id="KW-1003">Cell membrane</keyword>
<protein>
    <recommendedName>
        <fullName evidence="9">Protein-export membrane protein SecF</fullName>
    </recommendedName>
</protein>
<comment type="subunit">
    <text evidence="9">Forms a complex with SecD. Part of the essential Sec protein translocation apparatus which comprises SecA, SecYEG and auxiliary proteins SecDF-YajC and YidC.</text>
</comment>
<dbReference type="NCBIfam" id="TIGR00966">
    <property type="entry name" value="transloc_SecF"/>
    <property type="match status" value="1"/>
</dbReference>
<keyword evidence="8 9" id="KW-0472">Membrane</keyword>
<accession>A0A916U276</accession>
<proteinExistence type="inferred from homology"/>
<evidence type="ECO:0000313" key="11">
    <source>
        <dbReference type="EMBL" id="GGC55857.1"/>
    </source>
</evidence>
<dbReference type="PANTHER" id="PTHR30081">
    <property type="entry name" value="PROTEIN-EXPORT MEMBRANE PROTEIN SEC"/>
    <property type="match status" value="1"/>
</dbReference>
<dbReference type="GO" id="GO:0015450">
    <property type="term" value="F:protein-transporting ATPase activity"/>
    <property type="evidence" value="ECO:0007669"/>
    <property type="project" value="InterPro"/>
</dbReference>
<name>A0A916U276_9HYPH</name>
<dbReference type="GO" id="GO:0065002">
    <property type="term" value="P:intracellular protein transmembrane transport"/>
    <property type="evidence" value="ECO:0007669"/>
    <property type="project" value="UniProtKB-UniRule"/>
</dbReference>
<evidence type="ECO:0000256" key="6">
    <source>
        <dbReference type="ARBA" id="ARBA00022989"/>
    </source>
</evidence>
<dbReference type="InterPro" id="IPR022645">
    <property type="entry name" value="SecD/SecF_bac"/>
</dbReference>
<comment type="similarity">
    <text evidence="9">Belongs to the SecD/SecF family. SecF subfamily.</text>
</comment>
<dbReference type="GO" id="GO:0005886">
    <property type="term" value="C:plasma membrane"/>
    <property type="evidence" value="ECO:0007669"/>
    <property type="project" value="UniProtKB-SubCell"/>
</dbReference>
<organism evidence="11 12">
    <name type="scientific">Chelatococcus reniformis</name>
    <dbReference type="NCBI Taxonomy" id="1494448"/>
    <lineage>
        <taxon>Bacteria</taxon>
        <taxon>Pseudomonadati</taxon>
        <taxon>Pseudomonadota</taxon>
        <taxon>Alphaproteobacteria</taxon>
        <taxon>Hyphomicrobiales</taxon>
        <taxon>Chelatococcaceae</taxon>
        <taxon>Chelatococcus</taxon>
    </lineage>
</organism>
<feature type="transmembrane region" description="Helical" evidence="9">
    <location>
        <begin position="191"/>
        <end position="212"/>
    </location>
</feature>
<feature type="transmembrane region" description="Helical" evidence="9">
    <location>
        <begin position="21"/>
        <end position="46"/>
    </location>
</feature>
<dbReference type="PANTHER" id="PTHR30081:SF8">
    <property type="entry name" value="PROTEIN TRANSLOCASE SUBUNIT SECF"/>
    <property type="match status" value="1"/>
</dbReference>
<comment type="caution">
    <text evidence="11">The sequence shown here is derived from an EMBL/GenBank/DDBJ whole genome shotgun (WGS) entry which is preliminary data.</text>
</comment>
<feature type="transmembrane region" description="Helical" evidence="9">
    <location>
        <begin position="164"/>
        <end position="185"/>
    </location>
</feature>
<keyword evidence="6 9" id="KW-1133">Transmembrane helix</keyword>
<evidence type="ECO:0000256" key="2">
    <source>
        <dbReference type="ARBA" id="ARBA00022448"/>
    </source>
</evidence>
<keyword evidence="5 9" id="KW-0653">Protein transport</keyword>
<dbReference type="Pfam" id="PF07549">
    <property type="entry name" value="Sec_GG"/>
    <property type="match status" value="1"/>
</dbReference>
<dbReference type="Pfam" id="PF02355">
    <property type="entry name" value="SecD_SecF_C"/>
    <property type="match status" value="1"/>
</dbReference>
<dbReference type="RefSeq" id="WP_188608367.1">
    <property type="nucleotide sequence ID" value="NZ_BMGG01000002.1"/>
</dbReference>
<evidence type="ECO:0000256" key="8">
    <source>
        <dbReference type="ARBA" id="ARBA00023136"/>
    </source>
</evidence>
<gene>
    <name evidence="9 11" type="primary">secF</name>
    <name evidence="11" type="ORF">GCM10010994_13500</name>
</gene>
<comment type="subcellular location">
    <subcellularLocation>
        <location evidence="1 9">Cell membrane</location>
        <topology evidence="1 9">Multi-pass membrane protein</topology>
    </subcellularLocation>
</comment>
<keyword evidence="2 9" id="KW-0813">Transport</keyword>
<dbReference type="Proteomes" id="UP000637002">
    <property type="component" value="Unassembled WGS sequence"/>
</dbReference>
<evidence type="ECO:0000256" key="5">
    <source>
        <dbReference type="ARBA" id="ARBA00022927"/>
    </source>
</evidence>